<dbReference type="PANTHER" id="PTHR38733">
    <property type="entry name" value="PROTEIN MCRC"/>
    <property type="match status" value="1"/>
</dbReference>
<keyword evidence="2" id="KW-1185">Reference proteome</keyword>
<proteinExistence type="predicted"/>
<reference evidence="1 2" key="1">
    <citation type="submission" date="2024-05" db="EMBL/GenBank/DDBJ databases">
        <title>Sinomonas sp. nov., isolated from a waste landfill.</title>
        <authorList>
            <person name="Zhao Y."/>
        </authorList>
    </citation>
    <scope>NUCLEOTIDE SEQUENCE [LARGE SCALE GENOMIC DNA]</scope>
    <source>
        <strain evidence="1 2">CCTCC AB2014300</strain>
    </source>
</reference>
<dbReference type="Proteomes" id="UP001422074">
    <property type="component" value="Unassembled WGS sequence"/>
</dbReference>
<organism evidence="1 2">
    <name type="scientific">Sinomonas halotolerans</name>
    <dbReference type="NCBI Taxonomy" id="1644133"/>
    <lineage>
        <taxon>Bacteria</taxon>
        <taxon>Bacillati</taxon>
        <taxon>Actinomycetota</taxon>
        <taxon>Actinomycetes</taxon>
        <taxon>Micrococcales</taxon>
        <taxon>Micrococcaceae</taxon>
        <taxon>Sinomonas</taxon>
    </lineage>
</organism>
<accession>A0ABU9WW35</accession>
<evidence type="ECO:0000313" key="2">
    <source>
        <dbReference type="Proteomes" id="UP001422074"/>
    </source>
</evidence>
<dbReference type="RefSeq" id="WP_345882884.1">
    <property type="nucleotide sequence ID" value="NZ_JBDFRB010000001.1"/>
</dbReference>
<protein>
    <recommendedName>
        <fullName evidence="3">Restriction endonuclease</fullName>
    </recommendedName>
</protein>
<evidence type="ECO:0008006" key="3">
    <source>
        <dbReference type="Google" id="ProtNLM"/>
    </source>
</evidence>
<comment type="caution">
    <text evidence="1">The sequence shown here is derived from an EMBL/GenBank/DDBJ whole genome shotgun (WGS) entry which is preliminary data.</text>
</comment>
<name>A0ABU9WW35_9MICC</name>
<sequence length="425" mass="47096">MSGIERIVLQELEDRPHTTAEIAELCDTSSDDVLLQLRHLNIRIKRLLGYKEDPITVSATGAWKADGIAGLLRLNAQIELEVVPKFLDPSSSTWRLDFFLLAVLVRTGHLLVQDEISAGSQDRGDLATLIARSLLTLCAENQRRPIRGYKRVHEAEYAVDGEVDWESLVLPDPDGFRLSRLELTRENPYNATLAAAVRVLIPEVADGDTQAQLKMLERALLPQPPPPSTFPALPQRHSAMQRAYDLARLVVEGLGLDLNGGTFTGPGFVLSTWAAWQSLCEELVRRALPDHQVVGQKRWILGYRGTDPVYTTPDVSPLRGETADFLLDAKYKTRAGRKANINSSDLYEALAFLQASETNHIALLYPSVRPAKDLPLGTWTAFDKVTVNGREIEGYEVQIQGISQRGGFERIVAGARRVLPPKAVI</sequence>
<dbReference type="EMBL" id="JBDFRB010000001">
    <property type="protein sequence ID" value="MEN2743391.1"/>
    <property type="molecule type" value="Genomic_DNA"/>
</dbReference>
<evidence type="ECO:0000313" key="1">
    <source>
        <dbReference type="EMBL" id="MEN2743391.1"/>
    </source>
</evidence>
<dbReference type="PANTHER" id="PTHR38733:SF1">
    <property type="entry name" value="TYPE IV METHYL-DIRECTED RESTRICTION ENZYME ECOKMCRBC"/>
    <property type="match status" value="1"/>
</dbReference>
<dbReference type="Pfam" id="PF10117">
    <property type="entry name" value="McrBC"/>
    <property type="match status" value="1"/>
</dbReference>
<dbReference type="InterPro" id="IPR019292">
    <property type="entry name" value="McrC"/>
</dbReference>
<gene>
    <name evidence="1" type="ORF">ABCQ75_02405</name>
</gene>